<evidence type="ECO:0000256" key="6">
    <source>
        <dbReference type="SAM" id="MobiDB-lite"/>
    </source>
</evidence>
<dbReference type="EMBL" id="WIXP02000003">
    <property type="protein sequence ID" value="KAF6212762.1"/>
    <property type="molecule type" value="Genomic_DNA"/>
</dbReference>
<dbReference type="CDD" id="cd10002">
    <property type="entry name" value="HDAC10_HDAC6-dom1"/>
    <property type="match status" value="1"/>
</dbReference>
<dbReference type="PRINTS" id="PR01270">
    <property type="entry name" value="HDASUPER"/>
</dbReference>
<name>A0A8S9XUP6_APOLU</name>
<sequence>MGQRDMDKPNHPHKTVGDIPVRRSPRIQNQAKPNPGLLAAKKNAMQKMGNKKQSATFSFVHDIYQTAREAKGMTQLPTGVVFDEKMCEHECLWDRNYPECPERLTGVIQRCGALGLLSRCLRIDAVAASEVQLASLHKYEQVELLKSTHKFTDEEYLETLSSKYDAIFIHPSSWECALLAAGSTIQLVDEICNGKIQNGMALVRPPGHHAMRGEYCGYCFFNNVALAAEHALSKGLKRILIVDWDVHHGQGTQQMFYNDPRVVYFSFHRYEHGSFWPNLRESNFDYIGEGPGRGFNFNIPLNQTGMTDADYLAVFHDVLLQMAYEFDPELILVSAGYDAALGCPEGEMELTPAVYAHFVSSLMGLANGKLAVVLEGGYCIKSLAEGAAMTLRALLGDPCPCIGSVGPPSSSMIETILNIIYAQRQYWKCFRNYLEMYSIHEPPSENEKRHLPIIRFEFNEPIPETYATRNCYPVQNLDFRRRISAQLDSLIKGANLLTPPHKVSFVYDPRMMEHKNYEDRDHMEKPSRISSIYKMHDEFGLLKRLHILTGRYATDEELLYAHSNNHLKQVKDFKEMSPKELIKMKDAFHSVYFHQESYQAARLAAGCLLQVVDSVMTGESSNGVAVIRPPGHHADIDDPCGFCIFNSVSVAAMYALKQYDLQRILIVDWDVHHGNGTQEIFLEDPRVLYISVHRFDNGDFFPHTGDGAALHVGRLEGAGFNVNIPWNKSNMGNGDYVAAFYRVILPIAYQFNPELVLVSAGFDAAEGDPLGGCKVTPEAFGHFTNWLKPLANGRVILSLEGGYNINSISYSMTMCTKALLGDPIPSLGPGLYPCESAVESINETISHHAQYWSTLCLNQSIPAEDVLTSSKKIKTANGKIVVPEGNNNNINNSSKNVLTLICEGQLLRGLSLSEAKAVGQPEDANEEAKRSGDEGGGGPPRPSTSQGNVASSAEKAPTLTDYLCDNIQALVNEEMFAVVPLRSCPHLPQIRPIPDNGIDTNATCESCTQPNENWICLVCYTVRPQVFLISLSGAIHARPTLTTRLYTTPKMLHISMPFSTPTLFNHSVQKRLETGRFERVLSSTRLQYKFHNKTHILFIRVLDVFNS</sequence>
<feature type="domain" description="Histone deacetylase" evidence="7">
    <location>
        <begin position="98"/>
        <end position="394"/>
    </location>
</feature>
<comment type="catalytic activity">
    <reaction evidence="5">
        <text>N(6)-acetyl-L-lysyl-[histone] + H2O = L-lysyl-[histone] + acetate</text>
        <dbReference type="Rhea" id="RHEA:58196"/>
        <dbReference type="Rhea" id="RHEA-COMP:9845"/>
        <dbReference type="Rhea" id="RHEA-COMP:11338"/>
        <dbReference type="ChEBI" id="CHEBI:15377"/>
        <dbReference type="ChEBI" id="CHEBI:29969"/>
        <dbReference type="ChEBI" id="CHEBI:30089"/>
        <dbReference type="ChEBI" id="CHEBI:61930"/>
        <dbReference type="EC" id="3.5.1.98"/>
    </reaction>
</comment>
<dbReference type="GO" id="GO:0141221">
    <property type="term" value="F:histone deacetylase activity, hydrolytic mechanism"/>
    <property type="evidence" value="ECO:0007669"/>
    <property type="project" value="UniProtKB-EC"/>
</dbReference>
<dbReference type="GO" id="GO:0000118">
    <property type="term" value="C:histone deacetylase complex"/>
    <property type="evidence" value="ECO:0007669"/>
    <property type="project" value="TreeGrafter"/>
</dbReference>
<dbReference type="GO" id="GO:0040029">
    <property type="term" value="P:epigenetic regulation of gene expression"/>
    <property type="evidence" value="ECO:0007669"/>
    <property type="project" value="TreeGrafter"/>
</dbReference>
<dbReference type="PANTHER" id="PTHR10625">
    <property type="entry name" value="HISTONE DEACETYLASE HDAC1-RELATED"/>
    <property type="match status" value="1"/>
</dbReference>
<reference evidence="8" key="1">
    <citation type="journal article" date="2021" name="Mol. Ecol. Resour.">
        <title>Apolygus lucorum genome provides insights into omnivorousness and mesophyll feeding.</title>
        <authorList>
            <person name="Liu Y."/>
            <person name="Liu H."/>
            <person name="Wang H."/>
            <person name="Huang T."/>
            <person name="Liu B."/>
            <person name="Yang B."/>
            <person name="Yin L."/>
            <person name="Li B."/>
            <person name="Zhang Y."/>
            <person name="Zhang S."/>
            <person name="Jiang F."/>
            <person name="Zhang X."/>
            <person name="Ren Y."/>
            <person name="Wang B."/>
            <person name="Wang S."/>
            <person name="Lu Y."/>
            <person name="Wu K."/>
            <person name="Fan W."/>
            <person name="Wang G."/>
        </authorList>
    </citation>
    <scope>NUCLEOTIDE SEQUENCE</scope>
    <source>
        <strain evidence="8">12Hb</strain>
    </source>
</reference>
<dbReference type="InterPro" id="IPR000286">
    <property type="entry name" value="HDACs"/>
</dbReference>
<dbReference type="InterPro" id="IPR023696">
    <property type="entry name" value="Ureohydrolase_dom_sf"/>
</dbReference>
<evidence type="ECO:0000313" key="9">
    <source>
        <dbReference type="Proteomes" id="UP000466442"/>
    </source>
</evidence>
<evidence type="ECO:0000259" key="7">
    <source>
        <dbReference type="Pfam" id="PF00850"/>
    </source>
</evidence>
<comment type="subcellular location">
    <subcellularLocation>
        <location evidence="1">Nucleus</location>
    </subcellularLocation>
</comment>
<feature type="compositionally biased region" description="Basic and acidic residues" evidence="6">
    <location>
        <begin position="1"/>
        <end position="10"/>
    </location>
</feature>
<dbReference type="AlphaFoldDB" id="A0A8S9XUP6"/>
<evidence type="ECO:0000256" key="5">
    <source>
        <dbReference type="ARBA" id="ARBA00048287"/>
    </source>
</evidence>
<dbReference type="Gene3D" id="3.30.40.10">
    <property type="entry name" value="Zinc/RING finger domain, C3HC4 (zinc finger)"/>
    <property type="match status" value="1"/>
</dbReference>
<accession>A0A8S9XUP6</accession>
<gene>
    <name evidence="8" type="ORF">GE061_010470</name>
</gene>
<evidence type="ECO:0000256" key="1">
    <source>
        <dbReference type="ARBA" id="ARBA00004123"/>
    </source>
</evidence>
<dbReference type="Proteomes" id="UP000466442">
    <property type="component" value="Unassembled WGS sequence"/>
</dbReference>
<feature type="domain" description="Histone deacetylase" evidence="7">
    <location>
        <begin position="522"/>
        <end position="819"/>
    </location>
</feature>
<comment type="similarity">
    <text evidence="2">Belongs to the histone deacetylase family. HD type 2 subfamily.</text>
</comment>
<dbReference type="SUPFAM" id="SSF57850">
    <property type="entry name" value="RING/U-box"/>
    <property type="match status" value="1"/>
</dbReference>
<dbReference type="SUPFAM" id="SSF52768">
    <property type="entry name" value="Arginase/deacetylase"/>
    <property type="match status" value="2"/>
</dbReference>
<keyword evidence="3" id="KW-0378">Hydrolase</keyword>
<comment type="caution">
    <text evidence="8">The sequence shown here is derived from an EMBL/GenBank/DDBJ whole genome shotgun (WGS) entry which is preliminary data.</text>
</comment>
<dbReference type="InterPro" id="IPR013083">
    <property type="entry name" value="Znf_RING/FYVE/PHD"/>
</dbReference>
<dbReference type="Pfam" id="PF00850">
    <property type="entry name" value="Hist_deacetyl"/>
    <property type="match status" value="2"/>
</dbReference>
<dbReference type="OrthoDB" id="424012at2759"/>
<organism evidence="8 9">
    <name type="scientific">Apolygus lucorum</name>
    <name type="common">Small green plant bug</name>
    <name type="synonym">Lygocoris lucorum</name>
    <dbReference type="NCBI Taxonomy" id="248454"/>
    <lineage>
        <taxon>Eukaryota</taxon>
        <taxon>Metazoa</taxon>
        <taxon>Ecdysozoa</taxon>
        <taxon>Arthropoda</taxon>
        <taxon>Hexapoda</taxon>
        <taxon>Insecta</taxon>
        <taxon>Pterygota</taxon>
        <taxon>Neoptera</taxon>
        <taxon>Paraneoptera</taxon>
        <taxon>Hemiptera</taxon>
        <taxon>Heteroptera</taxon>
        <taxon>Panheteroptera</taxon>
        <taxon>Cimicomorpha</taxon>
        <taxon>Miridae</taxon>
        <taxon>Mirini</taxon>
        <taxon>Apolygus</taxon>
    </lineage>
</organism>
<dbReference type="InterPro" id="IPR023801">
    <property type="entry name" value="His_deacetylse_dom"/>
</dbReference>
<dbReference type="Gene3D" id="3.40.800.20">
    <property type="entry name" value="Histone deacetylase domain"/>
    <property type="match status" value="2"/>
</dbReference>
<evidence type="ECO:0000313" key="8">
    <source>
        <dbReference type="EMBL" id="KAF6212762.1"/>
    </source>
</evidence>
<evidence type="ECO:0000256" key="4">
    <source>
        <dbReference type="ARBA" id="ARBA00023242"/>
    </source>
</evidence>
<keyword evidence="4" id="KW-0539">Nucleus</keyword>
<dbReference type="PANTHER" id="PTHR10625:SF38">
    <property type="entry name" value="HISTONE DEACETYLASE 6, ISOFORM G"/>
    <property type="match status" value="1"/>
</dbReference>
<protein>
    <recommendedName>
        <fullName evidence="7">Histone deacetylase domain-containing protein</fullName>
    </recommendedName>
</protein>
<proteinExistence type="inferred from homology"/>
<evidence type="ECO:0000256" key="2">
    <source>
        <dbReference type="ARBA" id="ARBA00007738"/>
    </source>
</evidence>
<keyword evidence="9" id="KW-1185">Reference proteome</keyword>
<dbReference type="InterPro" id="IPR037138">
    <property type="entry name" value="His_deacetylse_dom_sf"/>
</dbReference>
<feature type="region of interest" description="Disordered" evidence="6">
    <location>
        <begin position="1"/>
        <end position="34"/>
    </location>
</feature>
<evidence type="ECO:0000256" key="3">
    <source>
        <dbReference type="ARBA" id="ARBA00022801"/>
    </source>
</evidence>
<feature type="region of interest" description="Disordered" evidence="6">
    <location>
        <begin position="917"/>
        <end position="954"/>
    </location>
</feature>
<dbReference type="FunFam" id="3.40.800.20:FF:000005">
    <property type="entry name" value="histone deacetylase 6"/>
    <property type="match status" value="2"/>
</dbReference>